<feature type="region of interest" description="Disordered" evidence="1">
    <location>
        <begin position="140"/>
        <end position="237"/>
    </location>
</feature>
<dbReference type="RefSeq" id="WP_189004754.1">
    <property type="nucleotide sequence ID" value="NZ_BMPP01000002.1"/>
</dbReference>
<dbReference type="Proteomes" id="UP000647587">
    <property type="component" value="Unassembled WGS sequence"/>
</dbReference>
<comment type="caution">
    <text evidence="2">The sequence shown here is derived from an EMBL/GenBank/DDBJ whole genome shotgun (WGS) entry which is preliminary data.</text>
</comment>
<accession>A0ABQ2EQ39</accession>
<organism evidence="2 3">
    <name type="scientific">Deinococcus malanensis</name>
    <dbReference type="NCBI Taxonomy" id="1706855"/>
    <lineage>
        <taxon>Bacteria</taxon>
        <taxon>Thermotogati</taxon>
        <taxon>Deinococcota</taxon>
        <taxon>Deinococci</taxon>
        <taxon>Deinococcales</taxon>
        <taxon>Deinococcaceae</taxon>
        <taxon>Deinococcus</taxon>
    </lineage>
</organism>
<proteinExistence type="predicted"/>
<feature type="compositionally biased region" description="Basic and acidic residues" evidence="1">
    <location>
        <begin position="228"/>
        <end position="237"/>
    </location>
</feature>
<evidence type="ECO:0008006" key="4">
    <source>
        <dbReference type="Google" id="ProtNLM"/>
    </source>
</evidence>
<evidence type="ECO:0000313" key="2">
    <source>
        <dbReference type="EMBL" id="GGK16957.1"/>
    </source>
</evidence>
<gene>
    <name evidence="2" type="ORF">GCM10008955_08000</name>
</gene>
<evidence type="ECO:0000256" key="1">
    <source>
        <dbReference type="SAM" id="MobiDB-lite"/>
    </source>
</evidence>
<reference evidence="3" key="1">
    <citation type="journal article" date="2019" name="Int. J. Syst. Evol. Microbiol.">
        <title>The Global Catalogue of Microorganisms (GCM) 10K type strain sequencing project: providing services to taxonomists for standard genome sequencing and annotation.</title>
        <authorList>
            <consortium name="The Broad Institute Genomics Platform"/>
            <consortium name="The Broad Institute Genome Sequencing Center for Infectious Disease"/>
            <person name="Wu L."/>
            <person name="Ma J."/>
        </authorList>
    </citation>
    <scope>NUCLEOTIDE SEQUENCE [LARGE SCALE GENOMIC DNA]</scope>
    <source>
        <strain evidence="3">JCM 30331</strain>
    </source>
</reference>
<feature type="region of interest" description="Disordered" evidence="1">
    <location>
        <begin position="1"/>
        <end position="23"/>
    </location>
</feature>
<feature type="compositionally biased region" description="Low complexity" evidence="1">
    <location>
        <begin position="149"/>
        <end position="202"/>
    </location>
</feature>
<evidence type="ECO:0000313" key="3">
    <source>
        <dbReference type="Proteomes" id="UP000647587"/>
    </source>
</evidence>
<name>A0ABQ2EQ39_9DEIO</name>
<protein>
    <recommendedName>
        <fullName evidence="4">DUF883 domain-containing protein</fullName>
    </recommendedName>
</protein>
<keyword evidence="3" id="KW-1185">Reference proteome</keyword>
<dbReference type="EMBL" id="BMPP01000002">
    <property type="protein sequence ID" value="GGK16957.1"/>
    <property type="molecule type" value="Genomic_DNA"/>
</dbReference>
<feature type="compositionally biased region" description="Pro residues" evidence="1">
    <location>
        <begin position="7"/>
        <end position="18"/>
    </location>
</feature>
<sequence length="237" mass="24425">MADQPKPAQPMPYTPVPQPMTEREAARARLRASVDALAREASLQAQLQKEPLKMLGGASAVGAVIGMVMGRSLRRSKKIYVHAGSPVKHQKALVKAQKKQSGQSVGGALVATLGTLAIRTLTQKVLTPKLEQLSDSMLHKAGQPGAAHPKAVTKTSTVPTVTTPGMPVRVTPSSAGAATLSSTATSTTSSAAAGSDTSPAASFLKHPGVVPMPESHVEAKAVGTPIAPEERSNPNAR</sequence>